<organism evidence="2 3">
    <name type="scientific">Trachymyrmex cornetzi</name>
    <dbReference type="NCBI Taxonomy" id="471704"/>
    <lineage>
        <taxon>Eukaryota</taxon>
        <taxon>Metazoa</taxon>
        <taxon>Ecdysozoa</taxon>
        <taxon>Arthropoda</taxon>
        <taxon>Hexapoda</taxon>
        <taxon>Insecta</taxon>
        <taxon>Pterygota</taxon>
        <taxon>Neoptera</taxon>
        <taxon>Endopterygota</taxon>
        <taxon>Hymenoptera</taxon>
        <taxon>Apocrita</taxon>
        <taxon>Aculeata</taxon>
        <taxon>Formicoidea</taxon>
        <taxon>Formicidae</taxon>
        <taxon>Myrmicinae</taxon>
        <taxon>Trachymyrmex</taxon>
    </lineage>
</organism>
<evidence type="ECO:0000313" key="3">
    <source>
        <dbReference type="Proteomes" id="UP000078492"/>
    </source>
</evidence>
<evidence type="ECO:0000256" key="1">
    <source>
        <dbReference type="SAM" id="MobiDB-lite"/>
    </source>
</evidence>
<proteinExistence type="predicted"/>
<evidence type="ECO:0008006" key="4">
    <source>
        <dbReference type="Google" id="ProtNLM"/>
    </source>
</evidence>
<protein>
    <recommendedName>
        <fullName evidence="4">Reverse transcriptase domain-containing protein</fullName>
    </recommendedName>
</protein>
<feature type="compositionally biased region" description="Basic and acidic residues" evidence="1">
    <location>
        <begin position="1"/>
        <end position="12"/>
    </location>
</feature>
<name>A0A151JML1_9HYME</name>
<dbReference type="Proteomes" id="UP000078492">
    <property type="component" value="Unassembled WGS sequence"/>
</dbReference>
<feature type="region of interest" description="Disordered" evidence="1">
    <location>
        <begin position="1"/>
        <end position="23"/>
    </location>
</feature>
<reference evidence="2 3" key="1">
    <citation type="submission" date="2015-09" db="EMBL/GenBank/DDBJ databases">
        <title>Trachymyrmex cornetzi WGS genome.</title>
        <authorList>
            <person name="Nygaard S."/>
            <person name="Hu H."/>
            <person name="Boomsma J."/>
            <person name="Zhang G."/>
        </authorList>
    </citation>
    <scope>NUCLEOTIDE SEQUENCE [LARGE SCALE GENOMIC DNA]</scope>
    <source>
        <strain evidence="2">Tcor2-1</strain>
        <tissue evidence="2">Whole body</tissue>
    </source>
</reference>
<evidence type="ECO:0000313" key="2">
    <source>
        <dbReference type="EMBL" id="KYN27436.1"/>
    </source>
</evidence>
<sequence>MDERQREEEMKERKKYGKEKRDYKENVKSRKIRRMREWEEYFKELLGEVEGRVKEGLVEKVRENLRETKSRVRAKRGRGIIRKFLDGEGDKKVYSLAYADDIVLLAKDEGGMNSMIERLEREVKRANF</sequence>
<dbReference type="AlphaFoldDB" id="A0A151JML1"/>
<gene>
    <name evidence="2" type="ORF">ALC57_03145</name>
</gene>
<accession>A0A151JML1</accession>
<keyword evidence="3" id="KW-1185">Reference proteome</keyword>
<dbReference type="EMBL" id="KQ978931">
    <property type="protein sequence ID" value="KYN27436.1"/>
    <property type="molecule type" value="Genomic_DNA"/>
</dbReference>